<dbReference type="Proteomes" id="UP000682733">
    <property type="component" value="Unassembled WGS sequence"/>
</dbReference>
<sequence>MIQVRYEYYRDNDKKENGNINEFRLDQITSDNVICWYTRPCFCYRLINKTLFTQVPDCLFTFRYIITNIHKQLDILYKQNRNDTLTPNTNSFISKAEQVANIYCSRDQQNRYEPSFFKLNIGIDSQVPYASIQEHSVIPDEDEVLFSVDTVWRIKSVNQGEDKVWNIVLDLVADQCCIELANYLKEQLGEETTLLTFGNLLSELGEYEKAIRYYKILLKKLSADDNERSTIYNKLSYLRYEQGEYSLAEEYYRLAISYLKDKEDEHIKINDNPFDLIDVQGCEKCFARGVQLQ</sequence>
<evidence type="ECO:0000313" key="3">
    <source>
        <dbReference type="EMBL" id="CAF3785372.1"/>
    </source>
</evidence>
<dbReference type="InterPro" id="IPR019734">
    <property type="entry name" value="TPR_rpt"/>
</dbReference>
<comment type="caution">
    <text evidence="2">The sequence shown here is derived from an EMBL/GenBank/DDBJ whole genome shotgun (WGS) entry which is preliminary data.</text>
</comment>
<dbReference type="SUPFAM" id="SSF48452">
    <property type="entry name" value="TPR-like"/>
    <property type="match status" value="1"/>
</dbReference>
<evidence type="ECO:0000313" key="2">
    <source>
        <dbReference type="EMBL" id="CAF1517705.1"/>
    </source>
</evidence>
<dbReference type="Gene3D" id="1.25.40.10">
    <property type="entry name" value="Tetratricopeptide repeat domain"/>
    <property type="match status" value="1"/>
</dbReference>
<dbReference type="Proteomes" id="UP000663829">
    <property type="component" value="Unassembled WGS sequence"/>
</dbReference>
<dbReference type="Proteomes" id="UP000677228">
    <property type="component" value="Unassembled WGS sequence"/>
</dbReference>
<dbReference type="EMBL" id="CAJOBC010089161">
    <property type="protein sequence ID" value="CAF4377517.1"/>
    <property type="molecule type" value="Genomic_DNA"/>
</dbReference>
<reference evidence="2" key="1">
    <citation type="submission" date="2021-02" db="EMBL/GenBank/DDBJ databases">
        <authorList>
            <person name="Nowell W R."/>
        </authorList>
    </citation>
    <scope>NUCLEOTIDE SEQUENCE</scope>
</reference>
<dbReference type="AlphaFoldDB" id="A0A815UC01"/>
<evidence type="ECO:0000313" key="4">
    <source>
        <dbReference type="EMBL" id="CAF4377517.1"/>
    </source>
</evidence>
<evidence type="ECO:0008006" key="6">
    <source>
        <dbReference type="Google" id="ProtNLM"/>
    </source>
</evidence>
<dbReference type="EMBL" id="CAJNOK010006849">
    <property type="protein sequence ID" value="CAF1016287.1"/>
    <property type="molecule type" value="Genomic_DNA"/>
</dbReference>
<dbReference type="SUPFAM" id="SSF56399">
    <property type="entry name" value="ADP-ribosylation"/>
    <property type="match status" value="1"/>
</dbReference>
<dbReference type="SMART" id="SM00028">
    <property type="entry name" value="TPR"/>
    <property type="match status" value="2"/>
</dbReference>
<name>A0A815UC01_9BILA</name>
<dbReference type="OrthoDB" id="423533at2759"/>
<dbReference type="EMBL" id="CAJOBA010006859">
    <property type="protein sequence ID" value="CAF3785372.1"/>
    <property type="molecule type" value="Genomic_DNA"/>
</dbReference>
<accession>A0A815UC01</accession>
<evidence type="ECO:0000313" key="5">
    <source>
        <dbReference type="Proteomes" id="UP000663829"/>
    </source>
</evidence>
<keyword evidence="5" id="KW-1185">Reference proteome</keyword>
<organism evidence="2 5">
    <name type="scientific">Didymodactylos carnosus</name>
    <dbReference type="NCBI Taxonomy" id="1234261"/>
    <lineage>
        <taxon>Eukaryota</taxon>
        <taxon>Metazoa</taxon>
        <taxon>Spiralia</taxon>
        <taxon>Gnathifera</taxon>
        <taxon>Rotifera</taxon>
        <taxon>Eurotatoria</taxon>
        <taxon>Bdelloidea</taxon>
        <taxon>Philodinida</taxon>
        <taxon>Philodinidae</taxon>
        <taxon>Didymodactylos</taxon>
    </lineage>
</organism>
<protein>
    <recommendedName>
        <fullName evidence="6">Tetratricopeptide repeat protein</fullName>
    </recommendedName>
</protein>
<dbReference type="InterPro" id="IPR011990">
    <property type="entry name" value="TPR-like_helical_dom_sf"/>
</dbReference>
<dbReference type="Proteomes" id="UP000681722">
    <property type="component" value="Unassembled WGS sequence"/>
</dbReference>
<evidence type="ECO:0000313" key="1">
    <source>
        <dbReference type="EMBL" id="CAF1016287.1"/>
    </source>
</evidence>
<proteinExistence type="predicted"/>
<gene>
    <name evidence="2" type="ORF">GPM918_LOCUS37407</name>
    <name evidence="1" type="ORF">OVA965_LOCUS15298</name>
    <name evidence="4" type="ORF">SRO942_LOCUS38173</name>
    <name evidence="3" type="ORF">TMI583_LOCUS15304</name>
</gene>
<dbReference type="EMBL" id="CAJNOQ010023609">
    <property type="protein sequence ID" value="CAF1517705.1"/>
    <property type="molecule type" value="Genomic_DNA"/>
</dbReference>